<name>A0A2K9LFV0_9GAMM</name>
<feature type="domain" description="AB hydrolase-1" evidence="1">
    <location>
        <begin position="5"/>
        <end position="246"/>
    </location>
</feature>
<dbReference type="SUPFAM" id="SSF53474">
    <property type="entry name" value="alpha/beta-Hydrolases"/>
    <property type="match status" value="1"/>
</dbReference>
<dbReference type="EMBL" id="CP022684">
    <property type="protein sequence ID" value="AUM11238.1"/>
    <property type="molecule type" value="Genomic_DNA"/>
</dbReference>
<dbReference type="InterPro" id="IPR029058">
    <property type="entry name" value="AB_hydrolase_fold"/>
</dbReference>
<sequence>MLINFAHANGIPAASYKPLFEQLAPHHVMYNASYGLDPAFPVTNNWVHLADEMIHFVAQNANEPVLGIGHSLGAILTFIAASKRPDLFRGVLMLDPPLIWGRLGWGVKLAKLIGKIDDITPAGKSKHRRSSWPDRDAAIEYFASKKLFQFEPRCFEAFCDSVIEPADKGSVKLSIGVDTEVAIFRTTPDNLKSCTRPTVPIKVIYAKQSDASFARCIEPFCQYFGIERQTIDGQHMYPLQQPDLTVSLIHEFIGGLNHAD</sequence>
<organism evidence="2 3">
    <name type="scientific">Ketobacter alkanivorans</name>
    <dbReference type="NCBI Taxonomy" id="1917421"/>
    <lineage>
        <taxon>Bacteria</taxon>
        <taxon>Pseudomonadati</taxon>
        <taxon>Pseudomonadota</taxon>
        <taxon>Gammaproteobacteria</taxon>
        <taxon>Pseudomonadales</taxon>
        <taxon>Ketobacteraceae</taxon>
        <taxon>Ketobacter</taxon>
    </lineage>
</organism>
<evidence type="ECO:0000313" key="2">
    <source>
        <dbReference type="EMBL" id="AUM11238.1"/>
    </source>
</evidence>
<protein>
    <recommendedName>
        <fullName evidence="1">AB hydrolase-1 domain-containing protein</fullName>
    </recommendedName>
</protein>
<evidence type="ECO:0000313" key="3">
    <source>
        <dbReference type="Proteomes" id="UP000235116"/>
    </source>
</evidence>
<keyword evidence="3" id="KW-1185">Reference proteome</keyword>
<gene>
    <name evidence="2" type="ORF">Kalk_01800</name>
</gene>
<dbReference type="RefSeq" id="WP_101892578.1">
    <property type="nucleotide sequence ID" value="NZ_CP022684.1"/>
</dbReference>
<evidence type="ECO:0000259" key="1">
    <source>
        <dbReference type="Pfam" id="PF12697"/>
    </source>
</evidence>
<proteinExistence type="predicted"/>
<dbReference type="Gene3D" id="3.40.50.1820">
    <property type="entry name" value="alpha/beta hydrolase"/>
    <property type="match status" value="1"/>
</dbReference>
<dbReference type="AlphaFoldDB" id="A0A2K9LFV0"/>
<dbReference type="KEGG" id="kak:Kalk_01800"/>
<dbReference type="OrthoDB" id="5729753at2"/>
<accession>A0A2K9LFV0</accession>
<dbReference type="Proteomes" id="UP000235116">
    <property type="component" value="Chromosome"/>
</dbReference>
<dbReference type="Pfam" id="PF12697">
    <property type="entry name" value="Abhydrolase_6"/>
    <property type="match status" value="1"/>
</dbReference>
<dbReference type="InterPro" id="IPR000073">
    <property type="entry name" value="AB_hydrolase_1"/>
</dbReference>
<reference evidence="3" key="1">
    <citation type="submission" date="2017-08" db="EMBL/GenBank/DDBJ databases">
        <title>Direct submision.</title>
        <authorList>
            <person name="Kim S.-J."/>
            <person name="Rhee S.-K."/>
        </authorList>
    </citation>
    <scope>NUCLEOTIDE SEQUENCE [LARGE SCALE GENOMIC DNA]</scope>
    <source>
        <strain evidence="3">GI5</strain>
    </source>
</reference>